<dbReference type="SMART" id="SM00849">
    <property type="entry name" value="Lactamase_B"/>
    <property type="match status" value="1"/>
</dbReference>
<dbReference type="Pfam" id="PF00753">
    <property type="entry name" value="Lactamase_B"/>
    <property type="match status" value="1"/>
</dbReference>
<evidence type="ECO:0000313" key="2">
    <source>
        <dbReference type="EMBL" id="SVA38519.1"/>
    </source>
</evidence>
<protein>
    <recommendedName>
        <fullName evidence="1">Metallo-beta-lactamase domain-containing protein</fullName>
    </recommendedName>
</protein>
<organism evidence="2">
    <name type="scientific">marine metagenome</name>
    <dbReference type="NCBI Taxonomy" id="408172"/>
    <lineage>
        <taxon>unclassified sequences</taxon>
        <taxon>metagenomes</taxon>
        <taxon>ecological metagenomes</taxon>
    </lineage>
</organism>
<dbReference type="InterPro" id="IPR036866">
    <property type="entry name" value="RibonucZ/Hydroxyglut_hydro"/>
</dbReference>
<dbReference type="InterPro" id="IPR050855">
    <property type="entry name" value="NDM-1-like"/>
</dbReference>
<dbReference type="EMBL" id="UINC01008562">
    <property type="protein sequence ID" value="SVA38519.1"/>
    <property type="molecule type" value="Genomic_DNA"/>
</dbReference>
<dbReference type="PANTHER" id="PTHR42951:SF4">
    <property type="entry name" value="ACYL-COENZYME A THIOESTERASE MBLAC2"/>
    <property type="match status" value="1"/>
</dbReference>
<evidence type="ECO:0000259" key="1">
    <source>
        <dbReference type="SMART" id="SM00849"/>
    </source>
</evidence>
<dbReference type="AlphaFoldDB" id="A0A381VDT6"/>
<dbReference type="Gene3D" id="3.60.15.10">
    <property type="entry name" value="Ribonuclease Z/Hydroxyacylglutathione hydrolase-like"/>
    <property type="match status" value="1"/>
</dbReference>
<dbReference type="CDD" id="cd16282">
    <property type="entry name" value="metallo-hydrolase-like_MBL-fold"/>
    <property type="match status" value="1"/>
</dbReference>
<feature type="domain" description="Metallo-beta-lactamase" evidence="1">
    <location>
        <begin position="58"/>
        <end position="279"/>
    </location>
</feature>
<gene>
    <name evidence="2" type="ORF">METZ01_LOCUS91373</name>
</gene>
<reference evidence="2" key="1">
    <citation type="submission" date="2018-05" db="EMBL/GenBank/DDBJ databases">
        <authorList>
            <person name="Lanie J.A."/>
            <person name="Ng W.-L."/>
            <person name="Kazmierczak K.M."/>
            <person name="Andrzejewski T.M."/>
            <person name="Davidsen T.M."/>
            <person name="Wayne K.J."/>
            <person name="Tettelin H."/>
            <person name="Glass J.I."/>
            <person name="Rusch D."/>
            <person name="Podicherti R."/>
            <person name="Tsui H.-C.T."/>
            <person name="Winkler M.E."/>
        </authorList>
    </citation>
    <scope>NUCLEOTIDE SEQUENCE</scope>
</reference>
<sequence>MNRFLFTIATCLAVVFTAQWQTRGAVLQSPDGSPSHRFEELADGVYFAIGTGSMTVMSNNLVIINDDHVMVVDSSVTPAAARGLVEGIKTLTDKPIKYVFNTHYHFDHAHGNQIFGDDVEIIGHDFVRTMLSSDVLDQRTNRSFTQGIPDQIEQMRTRLGQTTDTADRERMEAQLQIQEAHWAAIQETVPTPPNVTYSDTMTLVKGGREVQLHFPGFGHTGGDTLVFLPEERIVFTGDFFVGSPQGGRLPYMGDGYVEEWPASLDRLRALEFDVMVPGHGTPFRDRGQIDNLQAYLRDLNRQVTALHAQGVSPQDAVARVDLSAHADSYGARVARPDPRAVLRLYERLQVKMPK</sequence>
<dbReference type="SUPFAM" id="SSF56281">
    <property type="entry name" value="Metallo-hydrolase/oxidoreductase"/>
    <property type="match status" value="1"/>
</dbReference>
<dbReference type="InterPro" id="IPR001279">
    <property type="entry name" value="Metallo-B-lactamas"/>
</dbReference>
<dbReference type="PANTHER" id="PTHR42951">
    <property type="entry name" value="METALLO-BETA-LACTAMASE DOMAIN-CONTAINING"/>
    <property type="match status" value="1"/>
</dbReference>
<name>A0A381VDT6_9ZZZZ</name>
<accession>A0A381VDT6</accession>
<proteinExistence type="predicted"/>